<dbReference type="InParanoid" id="A0A2H3E6L2"/>
<reference evidence="3" key="1">
    <citation type="journal article" date="2017" name="Nat. Ecol. Evol.">
        <title>Genome expansion and lineage-specific genetic innovations in the forest pathogenic fungi Armillaria.</title>
        <authorList>
            <person name="Sipos G."/>
            <person name="Prasanna A.N."/>
            <person name="Walter M.C."/>
            <person name="O'Connor E."/>
            <person name="Balint B."/>
            <person name="Krizsan K."/>
            <person name="Kiss B."/>
            <person name="Hess J."/>
            <person name="Varga T."/>
            <person name="Slot J."/>
            <person name="Riley R."/>
            <person name="Boka B."/>
            <person name="Rigling D."/>
            <person name="Barry K."/>
            <person name="Lee J."/>
            <person name="Mihaltcheva S."/>
            <person name="LaButti K."/>
            <person name="Lipzen A."/>
            <person name="Waldron R."/>
            <person name="Moloney N.M."/>
            <person name="Sperisen C."/>
            <person name="Kredics L."/>
            <person name="Vagvoelgyi C."/>
            <person name="Patrignani A."/>
            <person name="Fitzpatrick D."/>
            <person name="Nagy I."/>
            <person name="Doyle S."/>
            <person name="Anderson J.B."/>
            <person name="Grigoriev I.V."/>
            <person name="Gueldener U."/>
            <person name="Muensterkoetter M."/>
            <person name="Nagy L.G."/>
        </authorList>
    </citation>
    <scope>NUCLEOTIDE SEQUENCE [LARGE SCALE GENOMIC DNA]</scope>
    <source>
        <strain evidence="3">Ar21-2</strain>
    </source>
</reference>
<proteinExistence type="predicted"/>
<evidence type="ECO:0000313" key="3">
    <source>
        <dbReference type="Proteomes" id="UP000217790"/>
    </source>
</evidence>
<dbReference type="InterPro" id="IPR045338">
    <property type="entry name" value="DUF6535"/>
</dbReference>
<dbReference type="EMBL" id="KZ293648">
    <property type="protein sequence ID" value="PBK98788.1"/>
    <property type="molecule type" value="Genomic_DNA"/>
</dbReference>
<name>A0A2H3E6L2_ARMGA</name>
<sequence>MSQSLQVDYSQVTTALLFDLIGVQHTAANGSLVNEVPRPGLDPFSDFHPTTSDSFVNELWFTTL</sequence>
<accession>A0A2H3E6L2</accession>
<protein>
    <recommendedName>
        <fullName evidence="1">DUF6535 domain-containing protein</fullName>
    </recommendedName>
</protein>
<dbReference type="AlphaFoldDB" id="A0A2H3E6L2"/>
<feature type="domain" description="DUF6535" evidence="1">
    <location>
        <begin position="2"/>
        <end position="64"/>
    </location>
</feature>
<evidence type="ECO:0000259" key="1">
    <source>
        <dbReference type="Pfam" id="PF20153"/>
    </source>
</evidence>
<gene>
    <name evidence="2" type="ORF">ARMGADRAFT_589181</name>
</gene>
<dbReference type="Pfam" id="PF20153">
    <property type="entry name" value="DUF6535"/>
    <property type="match status" value="1"/>
</dbReference>
<keyword evidence="3" id="KW-1185">Reference proteome</keyword>
<organism evidence="2 3">
    <name type="scientific">Armillaria gallica</name>
    <name type="common">Bulbous honey fungus</name>
    <name type="synonym">Armillaria bulbosa</name>
    <dbReference type="NCBI Taxonomy" id="47427"/>
    <lineage>
        <taxon>Eukaryota</taxon>
        <taxon>Fungi</taxon>
        <taxon>Dikarya</taxon>
        <taxon>Basidiomycota</taxon>
        <taxon>Agaricomycotina</taxon>
        <taxon>Agaricomycetes</taxon>
        <taxon>Agaricomycetidae</taxon>
        <taxon>Agaricales</taxon>
        <taxon>Marasmiineae</taxon>
        <taxon>Physalacriaceae</taxon>
        <taxon>Armillaria</taxon>
    </lineage>
</organism>
<dbReference type="Proteomes" id="UP000217790">
    <property type="component" value="Unassembled WGS sequence"/>
</dbReference>
<evidence type="ECO:0000313" key="2">
    <source>
        <dbReference type="EMBL" id="PBK98788.1"/>
    </source>
</evidence>